<keyword evidence="1" id="KW-0812">Transmembrane</keyword>
<keyword evidence="1" id="KW-1133">Transmembrane helix</keyword>
<evidence type="ECO:0000313" key="3">
    <source>
        <dbReference type="Proteomes" id="UP000604381"/>
    </source>
</evidence>
<proteinExistence type="predicted"/>
<feature type="transmembrane region" description="Helical" evidence="1">
    <location>
        <begin position="20"/>
        <end position="40"/>
    </location>
</feature>
<comment type="caution">
    <text evidence="2">The sequence shown here is derived from an EMBL/GenBank/DDBJ whole genome shotgun (WGS) entry which is preliminary data.</text>
</comment>
<dbReference type="Proteomes" id="UP000604381">
    <property type="component" value="Unassembled WGS sequence"/>
</dbReference>
<keyword evidence="3" id="KW-1185">Reference proteome</keyword>
<name>A0A930Y2T6_9GAMM</name>
<sequence length="486" mass="53094">MISRPSAPRRPSRGYTIVEVAIIMAVVGIMVGGLLIPLGARFEAENYDTSEARMLAAVDSVVGYALRNRTPGALIRYADFNNAADAPTLSFYGYRQAHIPPGRPYLPCPSVADDGTEDRRPLVVAGLAPHPVEYNPAGERRFMIRDLPATVSYMREPDLGDAGSRLPLGYCETHSGFLPWKTLGLPSGVDGFGNPIGYAVDEAFATGAFGFDQTTRATQLRTQAEMNIIYENGMNPASALRNAVYHGDRPSTPIMVCDAGRSADVPCAGPQRDINIDNSPITALQLYALIPPGFSVAQDQTRGSIHNYIAPAFGHSDSELPGLIDGLPFVIIMPNSRGDCDFPFQPAALGISVHMEKANLEYDHGCVRRSGGTFDIDDKYTVFQAVTVAVNTGSILPFFGSFGYDTFSDPSRRRETNRYFYADGRVNSAPWETDHRYTNIGYGEFDDSLGWLTRRELIQAMTDVGVLPVEKPFRGLLTGQAYSYEQ</sequence>
<dbReference type="AlphaFoldDB" id="A0A930Y2T6"/>
<evidence type="ECO:0000256" key="1">
    <source>
        <dbReference type="SAM" id="Phobius"/>
    </source>
</evidence>
<organism evidence="2 3">
    <name type="scientific">Candidatus Amphirhobacter heronislandensis</name>
    <dbReference type="NCBI Taxonomy" id="1732024"/>
    <lineage>
        <taxon>Bacteria</taxon>
        <taxon>Pseudomonadati</taxon>
        <taxon>Pseudomonadota</taxon>
        <taxon>Gammaproteobacteria</taxon>
        <taxon>Candidatus Tethybacterales</taxon>
        <taxon>Candidatus Tethybacteraceae</taxon>
        <taxon>Candidatus Amphirhobacter</taxon>
    </lineage>
</organism>
<evidence type="ECO:0000313" key="2">
    <source>
        <dbReference type="EMBL" id="MBF2735236.1"/>
    </source>
</evidence>
<gene>
    <name evidence="2" type="ORF">ISN26_04015</name>
</gene>
<dbReference type="EMBL" id="JADHEI010000033">
    <property type="protein sequence ID" value="MBF2735236.1"/>
    <property type="molecule type" value="Genomic_DNA"/>
</dbReference>
<accession>A0A930Y2T6</accession>
<keyword evidence="1" id="KW-0472">Membrane</keyword>
<reference evidence="2" key="1">
    <citation type="submission" date="2020-10" db="EMBL/GenBank/DDBJ databases">
        <title>An improved Amphimedon queenslandica hologenome assembly reveals how three proteobacterial symbionts can extend the metabolic phenotypic of their marine sponge host.</title>
        <authorList>
            <person name="Degnan B."/>
            <person name="Degnan S."/>
            <person name="Xiang X."/>
        </authorList>
    </citation>
    <scope>NUCLEOTIDE SEQUENCE</scope>
    <source>
        <strain evidence="2">AqS2</strain>
    </source>
</reference>
<protein>
    <submittedName>
        <fullName evidence="2">Prepilin-type N-terminal cleavage/methylation domain-containing protein</fullName>
    </submittedName>
</protein>